<organism evidence="4 5">
    <name type="scientific">Pinctada imbricata</name>
    <name type="common">Atlantic pearl-oyster</name>
    <name type="synonym">Pinctada martensii</name>
    <dbReference type="NCBI Taxonomy" id="66713"/>
    <lineage>
        <taxon>Eukaryota</taxon>
        <taxon>Metazoa</taxon>
        <taxon>Spiralia</taxon>
        <taxon>Lophotrochozoa</taxon>
        <taxon>Mollusca</taxon>
        <taxon>Bivalvia</taxon>
        <taxon>Autobranchia</taxon>
        <taxon>Pteriomorphia</taxon>
        <taxon>Pterioida</taxon>
        <taxon>Pterioidea</taxon>
        <taxon>Pteriidae</taxon>
        <taxon>Pinctada</taxon>
    </lineage>
</organism>
<comment type="caution">
    <text evidence="2">Lacks conserved residue(s) required for the propagation of feature annotation.</text>
</comment>
<evidence type="ECO:0000313" key="5">
    <source>
        <dbReference type="Proteomes" id="UP001186944"/>
    </source>
</evidence>
<protein>
    <submittedName>
        <fullName evidence="4">Uncharacterized protein</fullName>
    </submittedName>
</protein>
<dbReference type="InterPro" id="IPR002172">
    <property type="entry name" value="LDrepeatLR_classA_rpt"/>
</dbReference>
<dbReference type="InterPro" id="IPR023415">
    <property type="entry name" value="LDLR_class-A_CS"/>
</dbReference>
<dbReference type="SMART" id="SM00192">
    <property type="entry name" value="LDLa"/>
    <property type="match status" value="1"/>
</dbReference>
<keyword evidence="3" id="KW-0732">Signal</keyword>
<dbReference type="PROSITE" id="PS50068">
    <property type="entry name" value="LDLRA_2"/>
    <property type="match status" value="1"/>
</dbReference>
<feature type="signal peptide" evidence="3">
    <location>
        <begin position="1"/>
        <end position="22"/>
    </location>
</feature>
<dbReference type="PANTHER" id="PTHR21105">
    <property type="entry name" value="GH16255P"/>
    <property type="match status" value="1"/>
</dbReference>
<dbReference type="PANTHER" id="PTHR21105:SF0">
    <property type="entry name" value="GH16255P"/>
    <property type="match status" value="1"/>
</dbReference>
<dbReference type="PROSITE" id="PS01209">
    <property type="entry name" value="LDLRA_1"/>
    <property type="match status" value="1"/>
</dbReference>
<name>A0AA88Y5R0_PINIB</name>
<evidence type="ECO:0000256" key="2">
    <source>
        <dbReference type="PROSITE-ProRule" id="PRU00124"/>
    </source>
</evidence>
<reference evidence="4" key="1">
    <citation type="submission" date="2019-08" db="EMBL/GenBank/DDBJ databases">
        <title>The improved chromosome-level genome for the pearl oyster Pinctada fucata martensii using PacBio sequencing and Hi-C.</title>
        <authorList>
            <person name="Zheng Z."/>
        </authorList>
    </citation>
    <scope>NUCLEOTIDE SEQUENCE</scope>
    <source>
        <strain evidence="4">ZZ-2019</strain>
        <tissue evidence="4">Adductor muscle</tissue>
    </source>
</reference>
<dbReference type="SUPFAM" id="SSF57424">
    <property type="entry name" value="LDL receptor-like module"/>
    <property type="match status" value="1"/>
</dbReference>
<dbReference type="GO" id="GO:0043195">
    <property type="term" value="C:terminal bouton"/>
    <property type="evidence" value="ECO:0007669"/>
    <property type="project" value="TreeGrafter"/>
</dbReference>
<dbReference type="GO" id="GO:0030297">
    <property type="term" value="F:transmembrane receptor protein tyrosine kinase activator activity"/>
    <property type="evidence" value="ECO:0007669"/>
    <property type="project" value="TreeGrafter"/>
</dbReference>
<evidence type="ECO:0000313" key="4">
    <source>
        <dbReference type="EMBL" id="KAK3098702.1"/>
    </source>
</evidence>
<dbReference type="CDD" id="cd00112">
    <property type="entry name" value="LDLa"/>
    <property type="match status" value="1"/>
</dbReference>
<feature type="chain" id="PRO_5041634626" evidence="3">
    <location>
        <begin position="23"/>
        <end position="148"/>
    </location>
</feature>
<dbReference type="EMBL" id="VSWD01000007">
    <property type="protein sequence ID" value="KAK3098702.1"/>
    <property type="molecule type" value="Genomic_DNA"/>
</dbReference>
<evidence type="ECO:0000256" key="1">
    <source>
        <dbReference type="ARBA" id="ARBA00023157"/>
    </source>
</evidence>
<comment type="caution">
    <text evidence="4">The sequence shown here is derived from an EMBL/GenBank/DDBJ whole genome shotgun (WGS) entry which is preliminary data.</text>
</comment>
<dbReference type="InterPro" id="IPR036055">
    <property type="entry name" value="LDL_receptor-like_sf"/>
</dbReference>
<dbReference type="GO" id="GO:0043410">
    <property type="term" value="P:positive regulation of MAPK cascade"/>
    <property type="evidence" value="ECO:0007669"/>
    <property type="project" value="TreeGrafter"/>
</dbReference>
<dbReference type="Proteomes" id="UP001186944">
    <property type="component" value="Unassembled WGS sequence"/>
</dbReference>
<accession>A0AA88Y5R0</accession>
<dbReference type="AlphaFoldDB" id="A0AA88Y5R0"/>
<dbReference type="Gene3D" id="4.10.400.10">
    <property type="entry name" value="Low-density Lipoprotein Receptor"/>
    <property type="match status" value="1"/>
</dbReference>
<evidence type="ECO:0000256" key="3">
    <source>
        <dbReference type="SAM" id="SignalP"/>
    </source>
</evidence>
<keyword evidence="5" id="KW-1185">Reference proteome</keyword>
<keyword evidence="1" id="KW-1015">Disulfide bond</keyword>
<gene>
    <name evidence="4" type="ORF">FSP39_022227</name>
</gene>
<sequence length="148" mass="17265">MRFFHFVITTYFILVSVQCAVARRNWLRTRCSRTSKRAPSWRLKLLRKISEKMQPGLELLSIKSRHQKSHLPDTPPGIVHLEDSFRKHVPRIECTSVGSVEQIPCPTPDKKGQFYCIPEHQLCDRLINCPNGEDEDLTACMFHNWVCM</sequence>
<proteinExistence type="predicted"/>